<evidence type="ECO:0000313" key="1">
    <source>
        <dbReference type="EMBL" id="MED6243797.1"/>
    </source>
</evidence>
<organism evidence="1 2">
    <name type="scientific">Ataeniobius toweri</name>
    <dbReference type="NCBI Taxonomy" id="208326"/>
    <lineage>
        <taxon>Eukaryota</taxon>
        <taxon>Metazoa</taxon>
        <taxon>Chordata</taxon>
        <taxon>Craniata</taxon>
        <taxon>Vertebrata</taxon>
        <taxon>Euteleostomi</taxon>
        <taxon>Actinopterygii</taxon>
        <taxon>Neopterygii</taxon>
        <taxon>Teleostei</taxon>
        <taxon>Neoteleostei</taxon>
        <taxon>Acanthomorphata</taxon>
        <taxon>Ovalentaria</taxon>
        <taxon>Atherinomorphae</taxon>
        <taxon>Cyprinodontiformes</taxon>
        <taxon>Goodeidae</taxon>
        <taxon>Ataeniobius</taxon>
    </lineage>
</organism>
<reference evidence="1 2" key="1">
    <citation type="submission" date="2021-07" db="EMBL/GenBank/DDBJ databases">
        <authorList>
            <person name="Palmer J.M."/>
        </authorList>
    </citation>
    <scope>NUCLEOTIDE SEQUENCE [LARGE SCALE GENOMIC DNA]</scope>
    <source>
        <strain evidence="1 2">AT_MEX2019</strain>
        <tissue evidence="1">Muscle</tissue>
    </source>
</reference>
<keyword evidence="2" id="KW-1185">Reference proteome</keyword>
<dbReference type="Proteomes" id="UP001345963">
    <property type="component" value="Unassembled WGS sequence"/>
</dbReference>
<proteinExistence type="predicted"/>
<evidence type="ECO:0000313" key="2">
    <source>
        <dbReference type="Proteomes" id="UP001345963"/>
    </source>
</evidence>
<gene>
    <name evidence="1" type="ORF">ATANTOWER_027048</name>
</gene>
<name>A0ABU7AZV2_9TELE</name>
<dbReference type="EMBL" id="JAHUTI010036028">
    <property type="protein sequence ID" value="MED6243797.1"/>
    <property type="molecule type" value="Genomic_DNA"/>
</dbReference>
<accession>A0ABU7AZV2</accession>
<protein>
    <submittedName>
        <fullName evidence="1">Uncharacterized protein</fullName>
    </submittedName>
</protein>
<sequence>MSTSITYQSYLSLRVSVVKNCEKSPKPLPRILSPESVFPALTQFLSSDHRTLPTHWVFKADNPYLCDVNLLSQENHVEELKISVLDLPWILRRGS</sequence>
<comment type="caution">
    <text evidence="1">The sequence shown here is derived from an EMBL/GenBank/DDBJ whole genome shotgun (WGS) entry which is preliminary data.</text>
</comment>